<dbReference type="CDD" id="cd17324">
    <property type="entry name" value="MFS_NepI_like"/>
    <property type="match status" value="1"/>
</dbReference>
<feature type="transmembrane region" description="Helical" evidence="6">
    <location>
        <begin position="237"/>
        <end position="255"/>
    </location>
</feature>
<organism evidence="8 9">
    <name type="scientific">Paraprevotella xylaniphila YIT 11841</name>
    <dbReference type="NCBI Taxonomy" id="762982"/>
    <lineage>
        <taxon>Bacteria</taxon>
        <taxon>Pseudomonadati</taxon>
        <taxon>Bacteroidota</taxon>
        <taxon>Bacteroidia</taxon>
        <taxon>Bacteroidales</taxon>
        <taxon>Prevotellaceae</taxon>
        <taxon>Paraprevotella</taxon>
    </lineage>
</organism>
<keyword evidence="3 6" id="KW-0812">Transmembrane</keyword>
<keyword evidence="2" id="KW-1003">Cell membrane</keyword>
<comment type="subcellular location">
    <subcellularLocation>
        <location evidence="1">Cell membrane</location>
        <topology evidence="1">Multi-pass membrane protein</topology>
    </subcellularLocation>
</comment>
<accession>F3QTY2</accession>
<dbReference type="OrthoDB" id="9788453at2"/>
<evidence type="ECO:0000313" key="9">
    <source>
        <dbReference type="Proteomes" id="UP000005546"/>
    </source>
</evidence>
<dbReference type="SUPFAM" id="SSF103473">
    <property type="entry name" value="MFS general substrate transporter"/>
    <property type="match status" value="1"/>
</dbReference>
<evidence type="ECO:0000256" key="4">
    <source>
        <dbReference type="ARBA" id="ARBA00022989"/>
    </source>
</evidence>
<feature type="transmembrane region" description="Helical" evidence="6">
    <location>
        <begin position="291"/>
        <end position="315"/>
    </location>
</feature>
<feature type="transmembrane region" description="Helical" evidence="6">
    <location>
        <begin position="267"/>
        <end position="285"/>
    </location>
</feature>
<reference evidence="8 9" key="1">
    <citation type="submission" date="2011-02" db="EMBL/GenBank/DDBJ databases">
        <authorList>
            <person name="Weinstock G."/>
            <person name="Sodergren E."/>
            <person name="Clifton S."/>
            <person name="Fulton L."/>
            <person name="Fulton B."/>
            <person name="Courtney L."/>
            <person name="Fronick C."/>
            <person name="Harrison M."/>
            <person name="Strong C."/>
            <person name="Farmer C."/>
            <person name="Delahaunty K."/>
            <person name="Markovic C."/>
            <person name="Hall O."/>
            <person name="Minx P."/>
            <person name="Tomlinson C."/>
            <person name="Mitreva M."/>
            <person name="Hou S."/>
            <person name="Chen J."/>
            <person name="Wollam A."/>
            <person name="Pepin K.H."/>
            <person name="Johnson M."/>
            <person name="Bhonagiri V."/>
            <person name="Zhang X."/>
            <person name="Suruliraj S."/>
            <person name="Warren W."/>
            <person name="Chinwalla A."/>
            <person name="Mardis E.R."/>
            <person name="Wilson R.K."/>
        </authorList>
    </citation>
    <scope>NUCLEOTIDE SEQUENCE [LARGE SCALE GENOMIC DNA]</scope>
    <source>
        <strain evidence="8 9">YIT 11841</strain>
    </source>
</reference>
<comment type="caution">
    <text evidence="8">The sequence shown here is derived from an EMBL/GenBank/DDBJ whole genome shotgun (WGS) entry which is preliminary data.</text>
</comment>
<dbReference type="PANTHER" id="PTHR43124:SF6">
    <property type="entry name" value="TRANSPORTER ARAJ-RELATED"/>
    <property type="match status" value="1"/>
</dbReference>
<dbReference type="InterPro" id="IPR036259">
    <property type="entry name" value="MFS_trans_sf"/>
</dbReference>
<dbReference type="PROSITE" id="PS50850">
    <property type="entry name" value="MFS"/>
    <property type="match status" value="1"/>
</dbReference>
<proteinExistence type="predicted"/>
<keyword evidence="5 6" id="KW-0472">Membrane</keyword>
<evidence type="ECO:0000256" key="6">
    <source>
        <dbReference type="SAM" id="Phobius"/>
    </source>
</evidence>
<evidence type="ECO:0000256" key="3">
    <source>
        <dbReference type="ARBA" id="ARBA00022692"/>
    </source>
</evidence>
<dbReference type="STRING" id="762982.HMPREF9442_01651"/>
<evidence type="ECO:0000313" key="8">
    <source>
        <dbReference type="EMBL" id="EGG54391.1"/>
    </source>
</evidence>
<feature type="transmembrane region" description="Helical" evidence="6">
    <location>
        <begin position="327"/>
        <end position="350"/>
    </location>
</feature>
<keyword evidence="4 6" id="KW-1133">Transmembrane helix</keyword>
<gene>
    <name evidence="8" type="ORF">HMPREF9442_01651</name>
</gene>
<keyword evidence="9" id="KW-1185">Reference proteome</keyword>
<dbReference type="Pfam" id="PF07690">
    <property type="entry name" value="MFS_1"/>
    <property type="match status" value="1"/>
</dbReference>
<dbReference type="Proteomes" id="UP000005546">
    <property type="component" value="Unassembled WGS sequence"/>
</dbReference>
<feature type="transmembrane region" description="Helical" evidence="6">
    <location>
        <begin position="42"/>
        <end position="62"/>
    </location>
</feature>
<evidence type="ECO:0000259" key="7">
    <source>
        <dbReference type="PROSITE" id="PS50850"/>
    </source>
</evidence>
<dbReference type="GO" id="GO:0022857">
    <property type="term" value="F:transmembrane transporter activity"/>
    <property type="evidence" value="ECO:0007669"/>
    <property type="project" value="InterPro"/>
</dbReference>
<feature type="transmembrane region" description="Helical" evidence="6">
    <location>
        <begin position="156"/>
        <end position="178"/>
    </location>
</feature>
<dbReference type="Gene3D" id="1.20.1250.20">
    <property type="entry name" value="MFS general substrate transporter like domains"/>
    <property type="match status" value="2"/>
</dbReference>
<feature type="transmembrane region" description="Helical" evidence="6">
    <location>
        <begin position="128"/>
        <end position="150"/>
    </location>
</feature>
<feature type="transmembrane region" description="Helical" evidence="6">
    <location>
        <begin position="356"/>
        <end position="376"/>
    </location>
</feature>
<dbReference type="InterPro" id="IPR020846">
    <property type="entry name" value="MFS_dom"/>
</dbReference>
<name>F3QTY2_9BACT</name>
<dbReference type="AlphaFoldDB" id="F3QTY2"/>
<feature type="transmembrane region" description="Helical" evidence="6">
    <location>
        <begin position="199"/>
        <end position="222"/>
    </location>
</feature>
<dbReference type="GO" id="GO:0005886">
    <property type="term" value="C:plasma membrane"/>
    <property type="evidence" value="ECO:0007669"/>
    <property type="project" value="UniProtKB-SubCell"/>
</dbReference>
<dbReference type="InterPro" id="IPR050189">
    <property type="entry name" value="MFS_Efflux_Transporters"/>
</dbReference>
<feature type="transmembrane region" description="Helical" evidence="6">
    <location>
        <begin position="93"/>
        <end position="116"/>
    </location>
</feature>
<sequence length="386" mass="41040">MKKSLIVLAFGTFALGMAEFVMMSILPYVAQSMQCSIPEAGHLISAYAIGVCVGAPSVVLVARKRPLHQILLGLIVIYLTGNLLMASCSDLHLGVLFRFISGLPHGAYFGVGSIVADRLAPRGKSTSAIAIMCSGMTVANLIGIPAGTWLSDMVSWRVIFLFNGAWGILTFILLYRLVPRMEPLPNTGLKGQFRFLKSAAPWLIMATTTFGNGGIFCWYSYISPLMNRIAGFAPSEITMLMVLAGGSMCVGNLLGGKLADRYTPGKTILGVQAIMILGLLTTFFLASYPGIAVLMLCICTACLFGVSAPQQLLLLRFSKGGEMMGAALVQVAFNLGNAVGAYCGGLPVTYGLPYNYPALVGAGFVVIGVISTAMFCKKYKKENSMA</sequence>
<dbReference type="eggNOG" id="COG2814">
    <property type="taxonomic scope" value="Bacteria"/>
</dbReference>
<protein>
    <submittedName>
        <fullName evidence="8">Protein AraJ</fullName>
    </submittedName>
</protein>
<dbReference type="InterPro" id="IPR011701">
    <property type="entry name" value="MFS"/>
</dbReference>
<evidence type="ECO:0000256" key="5">
    <source>
        <dbReference type="ARBA" id="ARBA00023136"/>
    </source>
</evidence>
<evidence type="ECO:0000256" key="2">
    <source>
        <dbReference type="ARBA" id="ARBA00022475"/>
    </source>
</evidence>
<dbReference type="RefSeq" id="WP_008626900.1">
    <property type="nucleotide sequence ID" value="NZ_GL883841.1"/>
</dbReference>
<dbReference type="EMBL" id="AFBR01000040">
    <property type="protein sequence ID" value="EGG54391.1"/>
    <property type="molecule type" value="Genomic_DNA"/>
</dbReference>
<feature type="domain" description="Major facilitator superfamily (MFS) profile" evidence="7">
    <location>
        <begin position="4"/>
        <end position="380"/>
    </location>
</feature>
<dbReference type="PANTHER" id="PTHR43124">
    <property type="entry name" value="PURINE EFFLUX PUMP PBUE"/>
    <property type="match status" value="1"/>
</dbReference>
<dbReference type="NCBIfam" id="NF007498">
    <property type="entry name" value="PRK10091.1"/>
    <property type="match status" value="1"/>
</dbReference>
<dbReference type="HOGENOM" id="CLU_001265_61_2_10"/>
<evidence type="ECO:0000256" key="1">
    <source>
        <dbReference type="ARBA" id="ARBA00004651"/>
    </source>
</evidence>
<feature type="transmembrane region" description="Helical" evidence="6">
    <location>
        <begin position="69"/>
        <end position="87"/>
    </location>
</feature>